<reference evidence="2" key="1">
    <citation type="journal article" date="2017" name="Environ. Microbiol. Rep.">
        <title>Genetic Diversity of Marine Anaerobic Ammonium-Oxidizing Bacteria as Revealed by Genomic and Proteomic Analyses of 'Candidatus Scalindua japonica'.</title>
        <authorList>
            <person name="Oshiki M."/>
            <person name="Mizuto K."/>
            <person name="Kimura Z."/>
            <person name="Kindaichi T."/>
            <person name="Satoh H."/>
            <person name="Okabe S."/>
        </authorList>
    </citation>
    <scope>NUCLEOTIDE SEQUENCE [LARGE SCALE GENOMIC DNA]</scope>
    <source>
        <strain evidence="2">husup-a2</strain>
    </source>
</reference>
<dbReference type="Proteomes" id="UP000218542">
    <property type="component" value="Unassembled WGS sequence"/>
</dbReference>
<accession>A0A286TU43</accession>
<evidence type="ECO:0000313" key="1">
    <source>
        <dbReference type="EMBL" id="GAX59371.1"/>
    </source>
</evidence>
<sequence length="535" mass="60058">MVIAVSPAHALLSTDLIVVYNKNMPESKNVATYYASKRGVPVSNLVGVDVPDSEIIHGVYYDANLVPPVRSAVNKLKLSGLNPAILLVYGIPLRIEETTKPAVRKEYGELTSNKVKEYKRLLQQQGRELEKILDKGKITTLTYEKQSLEALQTQEVIKSVSKTILKASEYIRQYVSVAEMEDYSKVVSLLFRMAGMAPIVKDVKNQVSSMDEKDRTVFLRNNNFLKFNTILNSQLAEIQFRGFTPEKALEVSTIIRMVNGVIGELLFWEAQYRNGKIEMTSASVDSELTLVLAENFQRSKWLLNPFMINYAKMPGIEFIRRKTVMVGRLDAPSPDMAKRLVDDAMQAEKSGLTGTMYIDARGLSEAVAKDSYGLYDAHLLRLHKIVQSKSSFPVVLNDKPGLFPEKSCTDAALYVGWYSLANYVDSFEWKKGAVGFHIASSEASTLKKKGSQVWCKRMIEEGVAATIGPVSEPYLSSFPLPDLFFPLLMTGKLTLLETYFRSTPHISWRQILIGDPLYTPFRKNPVIDLDSLGKM</sequence>
<gene>
    <name evidence="1" type="ORF">SCALIN_C03_0028</name>
</gene>
<comment type="caution">
    <text evidence="1">The sequence shown here is derived from an EMBL/GenBank/DDBJ whole genome shotgun (WGS) entry which is preliminary data.</text>
</comment>
<dbReference type="AlphaFoldDB" id="A0A286TU43"/>
<evidence type="ECO:0000313" key="2">
    <source>
        <dbReference type="Proteomes" id="UP000218542"/>
    </source>
</evidence>
<name>A0A286TU43_9BACT</name>
<organism evidence="1 2">
    <name type="scientific">Candidatus Scalindua japonica</name>
    <dbReference type="NCBI Taxonomy" id="1284222"/>
    <lineage>
        <taxon>Bacteria</taxon>
        <taxon>Pseudomonadati</taxon>
        <taxon>Planctomycetota</taxon>
        <taxon>Candidatus Brocadiia</taxon>
        <taxon>Candidatus Brocadiales</taxon>
        <taxon>Candidatus Scalinduaceae</taxon>
        <taxon>Candidatus Scalindua</taxon>
    </lineage>
</organism>
<dbReference type="InterPro" id="IPR022265">
    <property type="entry name" value="CHP03790"/>
</dbReference>
<dbReference type="EMBL" id="BAOS01000003">
    <property type="protein sequence ID" value="GAX59371.1"/>
    <property type="molecule type" value="Genomic_DNA"/>
</dbReference>
<keyword evidence="2" id="KW-1185">Reference proteome</keyword>
<dbReference type="NCBIfam" id="TIGR03790">
    <property type="entry name" value="TIGR03790 family protein"/>
    <property type="match status" value="1"/>
</dbReference>
<protein>
    <submittedName>
        <fullName evidence="1">Ribosome recycling factor</fullName>
    </submittedName>
</protein>
<proteinExistence type="predicted"/>